<evidence type="ECO:0000256" key="1">
    <source>
        <dbReference type="ARBA" id="ARBA00004123"/>
    </source>
</evidence>
<dbReference type="GeneTree" id="ENSGT00940000159724"/>
<accession>A0A4W4G350</accession>
<dbReference type="InterPro" id="IPR036397">
    <property type="entry name" value="RNaseH_sf"/>
</dbReference>
<protein>
    <recommendedName>
        <fullName evidence="7">Exonuclease domain-containing protein</fullName>
    </recommendedName>
</protein>
<dbReference type="GO" id="GO:0003676">
    <property type="term" value="F:nucleic acid binding"/>
    <property type="evidence" value="ECO:0007669"/>
    <property type="project" value="InterPro"/>
</dbReference>
<feature type="compositionally biased region" description="Basic and acidic residues" evidence="6">
    <location>
        <begin position="67"/>
        <end position="78"/>
    </location>
</feature>
<sequence length="324" mass="36626">MFTLSMSGITLNLTFNAPNYDESQQKGKDKAKYKRFIRKRNLLEQKGLLKKKQNANNCQKGAYRNKQWHEKNKQKKDSQTCAGYHKSSTSQEELSTNPCSYPQAQHENSVSRTVKESTVPSSSESQRQSSSADVAEWLHLQATSAGNPLKYIALDCEMVGTGPKGHCSELARCSIVSYDGDVIYDKFIKPVNAVTDFRTRWSGVRWQDLRNATPFRQAQREILKILSGNVVVGHAIQNDLKVLHYSHPAFLIRDTSRIPILNRKAGLPEKQVASLKKLTKILFNKDIQVEKKGHSSVEDAKATMELYKVVQVEWERILASKPGS</sequence>
<dbReference type="InterPro" id="IPR013520">
    <property type="entry name" value="Ribonucl_H"/>
</dbReference>
<keyword evidence="3" id="KW-0378">Hydrolase</keyword>
<dbReference type="RefSeq" id="XP_026885155.2">
    <property type="nucleotide sequence ID" value="XM_027029354.2"/>
</dbReference>
<evidence type="ECO:0000256" key="6">
    <source>
        <dbReference type="SAM" id="MobiDB-lite"/>
    </source>
</evidence>
<dbReference type="STRING" id="8005.ENSEEEP00000030702"/>
<keyword evidence="5" id="KW-0539">Nucleus</keyword>
<name>A0A4W4G350_ELEEL</name>
<reference evidence="8" key="4">
    <citation type="submission" date="2025-08" db="UniProtKB">
        <authorList>
            <consortium name="Ensembl"/>
        </authorList>
    </citation>
    <scope>IDENTIFICATION</scope>
</reference>
<reference evidence="8" key="3">
    <citation type="submission" date="2020-05" db="EMBL/GenBank/DDBJ databases">
        <title>Electrophorus electricus (electric eel) genome, fEleEle1, primary haplotype.</title>
        <authorList>
            <person name="Myers G."/>
            <person name="Meyer A."/>
            <person name="Fedrigo O."/>
            <person name="Formenti G."/>
            <person name="Rhie A."/>
            <person name="Tracey A."/>
            <person name="Sims Y."/>
            <person name="Jarvis E.D."/>
        </authorList>
    </citation>
    <scope>NUCLEOTIDE SEQUENCE [LARGE SCALE GENOMIC DNA]</scope>
</reference>
<evidence type="ECO:0000313" key="9">
    <source>
        <dbReference type="Proteomes" id="UP000314983"/>
    </source>
</evidence>
<dbReference type="InterPro" id="IPR037433">
    <property type="entry name" value="ISG20_DEDDh"/>
</dbReference>
<dbReference type="GO" id="GO:0000175">
    <property type="term" value="F:3'-5'-RNA exonuclease activity"/>
    <property type="evidence" value="ECO:0007669"/>
    <property type="project" value="InterPro"/>
</dbReference>
<evidence type="ECO:0000256" key="2">
    <source>
        <dbReference type="ARBA" id="ARBA00022722"/>
    </source>
</evidence>
<organism evidence="8 9">
    <name type="scientific">Electrophorus electricus</name>
    <name type="common">Electric eel</name>
    <name type="synonym">Gymnotus electricus</name>
    <dbReference type="NCBI Taxonomy" id="8005"/>
    <lineage>
        <taxon>Eukaryota</taxon>
        <taxon>Metazoa</taxon>
        <taxon>Chordata</taxon>
        <taxon>Craniata</taxon>
        <taxon>Vertebrata</taxon>
        <taxon>Euteleostomi</taxon>
        <taxon>Actinopterygii</taxon>
        <taxon>Neopterygii</taxon>
        <taxon>Teleostei</taxon>
        <taxon>Ostariophysi</taxon>
        <taxon>Gymnotiformes</taxon>
        <taxon>Gymnotoidei</taxon>
        <taxon>Gymnotidae</taxon>
        <taxon>Electrophorus</taxon>
    </lineage>
</organism>
<dbReference type="Ensembl" id="ENSEEET00000031066.2">
    <property type="protein sequence ID" value="ENSEEEP00000030702.2"/>
    <property type="gene ID" value="ENSEEEG00000014696.2"/>
</dbReference>
<keyword evidence="2" id="KW-0540">Nuclease</keyword>
<dbReference type="Proteomes" id="UP000314983">
    <property type="component" value="Chromosome 10"/>
</dbReference>
<dbReference type="AlphaFoldDB" id="A0A4W4G350"/>
<reference evidence="8" key="5">
    <citation type="submission" date="2025-09" db="UniProtKB">
        <authorList>
            <consortium name="Ensembl"/>
        </authorList>
    </citation>
    <scope>IDENTIFICATION</scope>
</reference>
<dbReference type="GO" id="GO:0005730">
    <property type="term" value="C:nucleolus"/>
    <property type="evidence" value="ECO:0007669"/>
    <property type="project" value="UniProtKB-ARBA"/>
</dbReference>
<evidence type="ECO:0000256" key="4">
    <source>
        <dbReference type="ARBA" id="ARBA00022839"/>
    </source>
</evidence>
<dbReference type="InterPro" id="IPR047021">
    <property type="entry name" value="REXO1/3/4-like"/>
</dbReference>
<evidence type="ECO:0000256" key="5">
    <source>
        <dbReference type="ARBA" id="ARBA00023242"/>
    </source>
</evidence>
<evidence type="ECO:0000313" key="8">
    <source>
        <dbReference type="Ensembl" id="ENSEEEP00000030702.2"/>
    </source>
</evidence>
<keyword evidence="4" id="KW-0269">Exonuclease</keyword>
<feature type="compositionally biased region" description="Polar residues" evidence="6">
    <location>
        <begin position="86"/>
        <end position="120"/>
    </location>
</feature>
<dbReference type="PANTHER" id="PTHR12801">
    <property type="entry name" value="RNA EXONUCLEASE REXO1 / RECO3 FAMILY MEMBER-RELATED"/>
    <property type="match status" value="1"/>
</dbReference>
<evidence type="ECO:0000259" key="7">
    <source>
        <dbReference type="SMART" id="SM00479"/>
    </source>
</evidence>
<keyword evidence="9" id="KW-1185">Reference proteome</keyword>
<comment type="subcellular location">
    <subcellularLocation>
        <location evidence="1">Nucleus</location>
    </subcellularLocation>
</comment>
<dbReference type="Pfam" id="PF00929">
    <property type="entry name" value="RNase_T"/>
    <property type="match status" value="1"/>
</dbReference>
<feature type="region of interest" description="Disordered" evidence="6">
    <location>
        <begin position="48"/>
        <end position="130"/>
    </location>
</feature>
<reference evidence="9" key="2">
    <citation type="journal article" date="2017" name="Sci. Adv.">
        <title>A tail of two voltages: Proteomic comparison of the three electric organs of the electric eel.</title>
        <authorList>
            <person name="Traeger L.L."/>
            <person name="Sabat G."/>
            <person name="Barrett-Wilt G.A."/>
            <person name="Wells G.B."/>
            <person name="Sussman M.R."/>
        </authorList>
    </citation>
    <scope>NUCLEOTIDE SEQUENCE [LARGE SCALE GENOMIC DNA]</scope>
</reference>
<dbReference type="Gene3D" id="3.30.420.10">
    <property type="entry name" value="Ribonuclease H-like superfamily/Ribonuclease H"/>
    <property type="match status" value="1"/>
</dbReference>
<dbReference type="SUPFAM" id="SSF53098">
    <property type="entry name" value="Ribonuclease H-like"/>
    <property type="match status" value="1"/>
</dbReference>
<dbReference type="SMART" id="SM00479">
    <property type="entry name" value="EXOIII"/>
    <property type="match status" value="1"/>
</dbReference>
<reference evidence="9" key="1">
    <citation type="journal article" date="2014" name="Science">
        <title>Nonhuman genetics. Genomic basis for the convergent evolution of electric organs.</title>
        <authorList>
            <person name="Gallant J.R."/>
            <person name="Traeger L.L."/>
            <person name="Volkening J.D."/>
            <person name="Moffett H."/>
            <person name="Chen P.H."/>
            <person name="Novina C.D."/>
            <person name="Phillips G.N.Jr."/>
            <person name="Anand R."/>
            <person name="Wells G.B."/>
            <person name="Pinch M."/>
            <person name="Guth R."/>
            <person name="Unguez G.A."/>
            <person name="Albert J.S."/>
            <person name="Zakon H.H."/>
            <person name="Samanta M.P."/>
            <person name="Sussman M.R."/>
        </authorList>
    </citation>
    <scope>NUCLEOTIDE SEQUENCE [LARGE SCALE GENOMIC DNA]</scope>
</reference>
<dbReference type="PANTHER" id="PTHR12801:SF78">
    <property type="entry name" value="INTERFERON-STIMULATED 20 KDA EXONUCLEASE-LIKE 2"/>
    <property type="match status" value="1"/>
</dbReference>
<proteinExistence type="predicted"/>
<evidence type="ECO:0000256" key="3">
    <source>
        <dbReference type="ARBA" id="ARBA00022801"/>
    </source>
</evidence>
<feature type="domain" description="Exonuclease" evidence="7">
    <location>
        <begin position="150"/>
        <end position="316"/>
    </location>
</feature>
<dbReference type="OMA" id="VMERHEV"/>
<dbReference type="InterPro" id="IPR012337">
    <property type="entry name" value="RNaseH-like_sf"/>
</dbReference>
<gene>
    <name evidence="8" type="primary">ISG20L2</name>
</gene>
<feature type="compositionally biased region" description="Low complexity" evidence="6">
    <location>
        <begin position="121"/>
        <end position="130"/>
    </location>
</feature>
<dbReference type="FunFam" id="3.30.420.10:FF:000007">
    <property type="entry name" value="Interferon-stimulated exonuclease gene 20"/>
    <property type="match status" value="1"/>
</dbReference>
<dbReference type="GeneID" id="113589613"/>
<dbReference type="CDD" id="cd06149">
    <property type="entry name" value="ISG20"/>
    <property type="match status" value="1"/>
</dbReference>